<dbReference type="Gene3D" id="3.40.50.620">
    <property type="entry name" value="HUPs"/>
    <property type="match status" value="1"/>
</dbReference>
<dbReference type="PANTHER" id="PTHR39321:SF3">
    <property type="entry name" value="PHOSPHOPANTETHEINE ADENYLYLTRANSFERASE"/>
    <property type="match status" value="1"/>
</dbReference>
<evidence type="ECO:0000256" key="6">
    <source>
        <dbReference type="ARBA" id="ARBA00022741"/>
    </source>
</evidence>
<evidence type="ECO:0000313" key="13">
    <source>
        <dbReference type="Proteomes" id="UP000051992"/>
    </source>
</evidence>
<evidence type="ECO:0000256" key="3">
    <source>
        <dbReference type="ARBA" id="ARBA00022642"/>
    </source>
</evidence>
<dbReference type="InterPro" id="IPR005248">
    <property type="entry name" value="NadD/NMNAT"/>
</dbReference>
<dbReference type="EMBL" id="JQBM01000002">
    <property type="protein sequence ID" value="KRN46690.1"/>
    <property type="molecule type" value="Genomic_DNA"/>
</dbReference>
<feature type="domain" description="Cytidyltransferase-like" evidence="11">
    <location>
        <begin position="25"/>
        <end position="181"/>
    </location>
</feature>
<gene>
    <name evidence="10" type="primary">nadD</name>
    <name evidence="12" type="ORF">IV50_GL000975</name>
</gene>
<dbReference type="NCBIfam" id="NF000840">
    <property type="entry name" value="PRK00071.1-3"/>
    <property type="match status" value="1"/>
</dbReference>
<dbReference type="EC" id="2.7.7.18" evidence="10"/>
<keyword evidence="5 10" id="KW-0548">Nucleotidyltransferase</keyword>
<keyword evidence="6 10" id="KW-0547">Nucleotide-binding</keyword>
<keyword evidence="8 10" id="KW-0520">NAD</keyword>
<dbReference type="UniPathway" id="UPA00253">
    <property type="reaction ID" value="UER00332"/>
</dbReference>
<dbReference type="HAMAP" id="MF_00244">
    <property type="entry name" value="NaMN_adenylyltr"/>
    <property type="match status" value="1"/>
</dbReference>
<evidence type="ECO:0000256" key="5">
    <source>
        <dbReference type="ARBA" id="ARBA00022695"/>
    </source>
</evidence>
<dbReference type="CDD" id="cd02165">
    <property type="entry name" value="NMNAT"/>
    <property type="match status" value="1"/>
</dbReference>
<comment type="function">
    <text evidence="1 10">Catalyzes the reversible adenylation of nicotinate mononucleotide (NaMN) to nicotinic acid adenine dinucleotide (NaAD).</text>
</comment>
<dbReference type="InterPro" id="IPR014729">
    <property type="entry name" value="Rossmann-like_a/b/a_fold"/>
</dbReference>
<dbReference type="SUPFAM" id="SSF52374">
    <property type="entry name" value="Nucleotidylyl transferase"/>
    <property type="match status" value="1"/>
</dbReference>
<keyword evidence="7 10" id="KW-0067">ATP-binding</keyword>
<evidence type="ECO:0000259" key="11">
    <source>
        <dbReference type="Pfam" id="PF01467"/>
    </source>
</evidence>
<dbReference type="Pfam" id="PF01467">
    <property type="entry name" value="CTP_transf_like"/>
    <property type="match status" value="1"/>
</dbReference>
<evidence type="ECO:0000256" key="10">
    <source>
        <dbReference type="HAMAP-Rule" id="MF_00244"/>
    </source>
</evidence>
<proteinExistence type="inferred from homology"/>
<accession>A0A0R2H1E6</accession>
<reference evidence="12 13" key="1">
    <citation type="journal article" date="2015" name="Genome Announc.">
        <title>Expanding the biotechnology potential of lactobacilli through comparative genomics of 213 strains and associated genera.</title>
        <authorList>
            <person name="Sun Z."/>
            <person name="Harris H.M."/>
            <person name="McCann A."/>
            <person name="Guo C."/>
            <person name="Argimon S."/>
            <person name="Zhang W."/>
            <person name="Yang X."/>
            <person name="Jeffery I.B."/>
            <person name="Cooney J.C."/>
            <person name="Kagawa T.F."/>
            <person name="Liu W."/>
            <person name="Song Y."/>
            <person name="Salvetti E."/>
            <person name="Wrobel A."/>
            <person name="Rasinkangas P."/>
            <person name="Parkhill J."/>
            <person name="Rea M.C."/>
            <person name="O'Sullivan O."/>
            <person name="Ritari J."/>
            <person name="Douillard F.P."/>
            <person name="Paul Ross R."/>
            <person name="Yang R."/>
            <person name="Briner A.E."/>
            <person name="Felis G.E."/>
            <person name="de Vos W.M."/>
            <person name="Barrangou R."/>
            <person name="Klaenhammer T.R."/>
            <person name="Caufield P.W."/>
            <person name="Cui Y."/>
            <person name="Zhang H."/>
            <person name="O'Toole P.W."/>
        </authorList>
    </citation>
    <scope>NUCLEOTIDE SEQUENCE [LARGE SCALE GENOMIC DNA]</scope>
    <source>
        <strain evidence="12 13">DSM 20410</strain>
    </source>
</reference>
<dbReference type="AlphaFoldDB" id="A0A0R2H1E6"/>
<organism evidence="12 13">
    <name type="scientific">Weissella viridescens</name>
    <name type="common">Lactobacillus viridescens</name>
    <dbReference type="NCBI Taxonomy" id="1629"/>
    <lineage>
        <taxon>Bacteria</taxon>
        <taxon>Bacillati</taxon>
        <taxon>Bacillota</taxon>
        <taxon>Bacilli</taxon>
        <taxon>Lactobacillales</taxon>
        <taxon>Lactobacillaceae</taxon>
        <taxon>Weissella</taxon>
    </lineage>
</organism>
<keyword evidence="3 10" id="KW-0662">Pyridine nucleotide biosynthesis</keyword>
<evidence type="ECO:0000256" key="8">
    <source>
        <dbReference type="ARBA" id="ARBA00023027"/>
    </source>
</evidence>
<sequence length="209" mass="23892">MMQIKTKIQVETATVTDDAPLKVGILGGTFNPPHYGHLMIGEQVADQLHLDQIRFMPNALPPHVDEKKTIDAKDRVNMVRAAIMGNRQFDIELSEVLRGGKSYTYDTMAALKEAHPNVEYYFIIGGDEVAYLPTWHRIDDLLELVHFVGVHRKGQPTETDYPVEWVEMPQLEISSTDIRQRIAEHRSVRYLVPDMVAAYIFKEGLYLND</sequence>
<dbReference type="NCBIfam" id="NF000841">
    <property type="entry name" value="PRK00071.1-4"/>
    <property type="match status" value="1"/>
</dbReference>
<dbReference type="NCBIfam" id="TIGR00482">
    <property type="entry name" value="nicotinate (nicotinamide) nucleotide adenylyltransferase"/>
    <property type="match status" value="1"/>
</dbReference>
<keyword evidence="13" id="KW-1185">Reference proteome</keyword>
<evidence type="ECO:0000256" key="7">
    <source>
        <dbReference type="ARBA" id="ARBA00022840"/>
    </source>
</evidence>
<dbReference type="PATRIC" id="fig|1629.5.peg.982"/>
<dbReference type="PANTHER" id="PTHR39321">
    <property type="entry name" value="NICOTINATE-NUCLEOTIDE ADENYLYLTRANSFERASE-RELATED"/>
    <property type="match status" value="1"/>
</dbReference>
<keyword evidence="4 10" id="KW-0808">Transferase</keyword>
<evidence type="ECO:0000256" key="1">
    <source>
        <dbReference type="ARBA" id="ARBA00002324"/>
    </source>
</evidence>
<dbReference type="GO" id="GO:0005524">
    <property type="term" value="F:ATP binding"/>
    <property type="evidence" value="ECO:0007669"/>
    <property type="project" value="UniProtKB-KW"/>
</dbReference>
<dbReference type="GO" id="GO:0004515">
    <property type="term" value="F:nicotinate-nucleotide adenylyltransferase activity"/>
    <property type="evidence" value="ECO:0007669"/>
    <property type="project" value="UniProtKB-UniRule"/>
</dbReference>
<dbReference type="Proteomes" id="UP000051992">
    <property type="component" value="Unassembled WGS sequence"/>
</dbReference>
<evidence type="ECO:0000256" key="2">
    <source>
        <dbReference type="ARBA" id="ARBA00005019"/>
    </source>
</evidence>
<comment type="similarity">
    <text evidence="10">Belongs to the NadD family.</text>
</comment>
<dbReference type="InterPro" id="IPR004821">
    <property type="entry name" value="Cyt_trans-like"/>
</dbReference>
<evidence type="ECO:0000256" key="4">
    <source>
        <dbReference type="ARBA" id="ARBA00022679"/>
    </source>
</evidence>
<comment type="caution">
    <text evidence="12">The sequence shown here is derived from an EMBL/GenBank/DDBJ whole genome shotgun (WGS) entry which is preliminary data.</text>
</comment>
<protein>
    <recommendedName>
        <fullName evidence="10">Probable nicotinate-nucleotide adenylyltransferase</fullName>
        <ecNumber evidence="10">2.7.7.18</ecNumber>
    </recommendedName>
    <alternativeName>
        <fullName evidence="10">Deamido-NAD(+) diphosphorylase</fullName>
    </alternativeName>
    <alternativeName>
        <fullName evidence="10">Deamido-NAD(+) pyrophosphorylase</fullName>
    </alternativeName>
    <alternativeName>
        <fullName evidence="10">Nicotinate mononucleotide adenylyltransferase</fullName>
        <shortName evidence="10">NaMN adenylyltransferase</shortName>
    </alternativeName>
</protein>
<name>A0A0R2H1E6_WEIVI</name>
<comment type="pathway">
    <text evidence="2 10">Cofactor biosynthesis; NAD(+) biosynthesis; deamido-NAD(+) from nicotinate D-ribonucleotide: step 1/1.</text>
</comment>
<evidence type="ECO:0000313" key="12">
    <source>
        <dbReference type="EMBL" id="KRN46690.1"/>
    </source>
</evidence>
<dbReference type="GO" id="GO:0009435">
    <property type="term" value="P:NAD+ biosynthetic process"/>
    <property type="evidence" value="ECO:0007669"/>
    <property type="project" value="UniProtKB-UniRule"/>
</dbReference>
<evidence type="ECO:0000256" key="9">
    <source>
        <dbReference type="ARBA" id="ARBA00048721"/>
    </source>
</evidence>
<comment type="catalytic activity">
    <reaction evidence="9 10">
        <text>nicotinate beta-D-ribonucleotide + ATP + H(+) = deamido-NAD(+) + diphosphate</text>
        <dbReference type="Rhea" id="RHEA:22860"/>
        <dbReference type="ChEBI" id="CHEBI:15378"/>
        <dbReference type="ChEBI" id="CHEBI:30616"/>
        <dbReference type="ChEBI" id="CHEBI:33019"/>
        <dbReference type="ChEBI" id="CHEBI:57502"/>
        <dbReference type="ChEBI" id="CHEBI:58437"/>
        <dbReference type="EC" id="2.7.7.18"/>
    </reaction>
</comment>